<protein>
    <submittedName>
        <fullName evidence="2">Uncharacterized protein</fullName>
    </submittedName>
</protein>
<dbReference type="RefSeq" id="WP_133436650.1">
    <property type="nucleotide sequence ID" value="NZ_JAUFSA010000001.1"/>
</dbReference>
<gene>
    <name evidence="2" type="ORF">QXL92_15360</name>
</gene>
<proteinExistence type="predicted"/>
<keyword evidence="1" id="KW-1133">Transmembrane helix</keyword>
<evidence type="ECO:0000313" key="2">
    <source>
        <dbReference type="EMBL" id="MDP7736120.1"/>
    </source>
</evidence>
<dbReference type="Proteomes" id="UP001229081">
    <property type="component" value="Unassembled WGS sequence"/>
</dbReference>
<dbReference type="AlphaFoldDB" id="A0A4R5WWL5"/>
<evidence type="ECO:0000313" key="3">
    <source>
        <dbReference type="Proteomes" id="UP001229081"/>
    </source>
</evidence>
<comment type="caution">
    <text evidence="2">The sequence shown here is derived from an EMBL/GenBank/DDBJ whole genome shotgun (WGS) entry which is preliminary data.</text>
</comment>
<name>A0A4R5WWL5_9MYCO</name>
<keyword evidence="1" id="KW-0472">Membrane</keyword>
<organism evidence="2 3">
    <name type="scientific">Mycobacterium paragordonae</name>
    <dbReference type="NCBI Taxonomy" id="1389713"/>
    <lineage>
        <taxon>Bacteria</taxon>
        <taxon>Bacillati</taxon>
        <taxon>Actinomycetota</taxon>
        <taxon>Actinomycetes</taxon>
        <taxon>Mycobacteriales</taxon>
        <taxon>Mycobacteriaceae</taxon>
        <taxon>Mycobacterium</taxon>
    </lineage>
</organism>
<evidence type="ECO:0000256" key="1">
    <source>
        <dbReference type="SAM" id="Phobius"/>
    </source>
</evidence>
<sequence>MRWVLGVLGTAAVLGSLFGLTLPLSLHVVDRSGSPIACGTAFHPDQRRAAREDTVNQELHNSFGAPYESSDYGAQCGALISARRGVAAHVMAFGAALLGITCLLGFGVRSDAVFSPRSGGLPTPRRDPKPAPATVASCDDLHKALSTIGIRVQH</sequence>
<reference evidence="2" key="1">
    <citation type="submission" date="2023-06" db="EMBL/GenBank/DDBJ databases">
        <title>Identification of two novel mycobacterium reveal diversities and complexities of Mycobacterium gordonae clade.</title>
        <authorList>
            <person name="Matsumoto Y."/>
            <person name="Nakamura S."/>
            <person name="Motooka D."/>
            <person name="Fukushima K."/>
        </authorList>
    </citation>
    <scope>NUCLEOTIDE SEQUENCE</scope>
    <source>
        <strain evidence="2">TY812</strain>
    </source>
</reference>
<accession>A0A4R5WWL5</accession>
<feature type="transmembrane region" description="Helical" evidence="1">
    <location>
        <begin position="86"/>
        <end position="108"/>
    </location>
</feature>
<dbReference type="EMBL" id="JAUFSA010000001">
    <property type="protein sequence ID" value="MDP7736120.1"/>
    <property type="molecule type" value="Genomic_DNA"/>
</dbReference>
<keyword evidence="1" id="KW-0812">Transmembrane</keyword>